<dbReference type="GO" id="GO:1990904">
    <property type="term" value="C:ribonucleoprotein complex"/>
    <property type="evidence" value="ECO:0007669"/>
    <property type="project" value="UniProtKB-KW"/>
</dbReference>
<dbReference type="AlphaFoldDB" id="A0A9W4XFX4"/>
<reference evidence="7" key="1">
    <citation type="submission" date="2022-12" db="EMBL/GenBank/DDBJ databases">
        <authorList>
            <person name="Brejova B."/>
        </authorList>
    </citation>
    <scope>NUCLEOTIDE SEQUENCE</scope>
</reference>
<comment type="similarity">
    <text evidence="2">Belongs to the mitochondrion-specific ribosomal protein mL50 family.</text>
</comment>
<evidence type="ECO:0000313" key="7">
    <source>
        <dbReference type="EMBL" id="CAI5757191.1"/>
    </source>
</evidence>
<evidence type="ECO:0000256" key="1">
    <source>
        <dbReference type="ARBA" id="ARBA00004173"/>
    </source>
</evidence>
<comment type="caution">
    <text evidence="7">The sequence shown here is derived from an EMBL/GenBank/DDBJ whole genome shotgun (WGS) entry which is preliminary data.</text>
</comment>
<comment type="subcellular location">
    <subcellularLocation>
        <location evidence="1">Mitochondrion</location>
    </subcellularLocation>
</comment>
<keyword evidence="4" id="KW-0496">Mitochondrion</keyword>
<protein>
    <recommendedName>
        <fullName evidence="6">Large ribosomal subunit protein mL50</fullName>
    </recommendedName>
</protein>
<proteinExistence type="inferred from homology"/>
<dbReference type="Gene3D" id="1.10.1200.10">
    <property type="entry name" value="ACP-like"/>
    <property type="match status" value="1"/>
</dbReference>
<keyword evidence="5" id="KW-0687">Ribonucleoprotein</keyword>
<evidence type="ECO:0000313" key="8">
    <source>
        <dbReference type="Proteomes" id="UP001152885"/>
    </source>
</evidence>
<organism evidence="7 8">
    <name type="scientific">Candida verbasci</name>
    <dbReference type="NCBI Taxonomy" id="1227364"/>
    <lineage>
        <taxon>Eukaryota</taxon>
        <taxon>Fungi</taxon>
        <taxon>Dikarya</taxon>
        <taxon>Ascomycota</taxon>
        <taxon>Saccharomycotina</taxon>
        <taxon>Pichiomycetes</taxon>
        <taxon>Debaryomycetaceae</taxon>
        <taxon>Candida/Lodderomyces clade</taxon>
        <taxon>Candida</taxon>
    </lineage>
</organism>
<dbReference type="OrthoDB" id="3980895at2759"/>
<evidence type="ECO:0000256" key="4">
    <source>
        <dbReference type="ARBA" id="ARBA00023128"/>
    </source>
</evidence>
<dbReference type="GO" id="GO:0005840">
    <property type="term" value="C:ribosome"/>
    <property type="evidence" value="ECO:0007669"/>
    <property type="project" value="UniProtKB-KW"/>
</dbReference>
<gene>
    <name evidence="7" type="ORF">CANVERA_P1708</name>
</gene>
<dbReference type="Pfam" id="PF10501">
    <property type="entry name" value="Ribosomal_L50"/>
    <property type="match status" value="1"/>
</dbReference>
<evidence type="ECO:0000256" key="2">
    <source>
        <dbReference type="ARBA" id="ARBA00008860"/>
    </source>
</evidence>
<dbReference type="GO" id="GO:0005739">
    <property type="term" value="C:mitochondrion"/>
    <property type="evidence" value="ECO:0007669"/>
    <property type="project" value="UniProtKB-SubCell"/>
</dbReference>
<evidence type="ECO:0000256" key="6">
    <source>
        <dbReference type="ARBA" id="ARBA00035183"/>
    </source>
</evidence>
<keyword evidence="3" id="KW-0689">Ribosomal protein</keyword>
<dbReference type="InterPro" id="IPR036736">
    <property type="entry name" value="ACP-like_sf"/>
</dbReference>
<dbReference type="Proteomes" id="UP001152885">
    <property type="component" value="Unassembled WGS sequence"/>
</dbReference>
<dbReference type="InterPro" id="IPR018305">
    <property type="entry name" value="Ribosomal_m50"/>
</dbReference>
<evidence type="ECO:0000256" key="3">
    <source>
        <dbReference type="ARBA" id="ARBA00022980"/>
    </source>
</evidence>
<sequence>MIGIIPKRTIITSTRSLSWFGDIFGGSKNLKQRQEKIEATQKEDLNLSESIEILNYQNSKEYLESIKNKKRIDYKIKNWKILNLKPYQIESYYESKEKLQNIINEQYKALTNQDIKYDSYETINLDDLQFRFDFIKSLESNLGFEINDYTISKSHNLKDLYIEIENQVSLRWKNERNPNSIVLRPDDFTAPNIYLNLERDDKQKQAEYNKLIAKMKQDQKNQQIQQNQL</sequence>
<keyword evidence="8" id="KW-1185">Reference proteome</keyword>
<accession>A0A9W4XFX4</accession>
<evidence type="ECO:0000256" key="5">
    <source>
        <dbReference type="ARBA" id="ARBA00023274"/>
    </source>
</evidence>
<name>A0A9W4XFX4_9ASCO</name>
<dbReference type="EMBL" id="CANTUO010000001">
    <property type="protein sequence ID" value="CAI5757191.1"/>
    <property type="molecule type" value="Genomic_DNA"/>
</dbReference>